<organism evidence="3 4">
    <name type="scientific">Novacetimonas hansenii</name>
    <name type="common">Komagataeibacter hansenii</name>
    <dbReference type="NCBI Taxonomy" id="436"/>
    <lineage>
        <taxon>Bacteria</taxon>
        <taxon>Pseudomonadati</taxon>
        <taxon>Pseudomonadota</taxon>
        <taxon>Alphaproteobacteria</taxon>
        <taxon>Acetobacterales</taxon>
        <taxon>Acetobacteraceae</taxon>
        <taxon>Novacetimonas</taxon>
    </lineage>
</organism>
<sequence length="83" mass="9257">MDDFLSLIGKAFITGGPAAIVTLLCGFILYLLLNIKFLNQKLDEKDQKLEELITEGNKLKAQLNETLMDLRLTIASMDAKLSK</sequence>
<comment type="caution">
    <text evidence="3">The sequence shown here is derived from an EMBL/GenBank/DDBJ whole genome shotgun (WGS) entry which is preliminary data.</text>
</comment>
<keyword evidence="2" id="KW-1133">Transmembrane helix</keyword>
<evidence type="ECO:0000256" key="1">
    <source>
        <dbReference type="SAM" id="Coils"/>
    </source>
</evidence>
<evidence type="ECO:0000313" key="3">
    <source>
        <dbReference type="EMBL" id="GEC64580.1"/>
    </source>
</evidence>
<keyword evidence="2" id="KW-0812">Transmembrane</keyword>
<dbReference type="Proteomes" id="UP000319478">
    <property type="component" value="Unassembled WGS sequence"/>
</dbReference>
<evidence type="ECO:0000313" key="4">
    <source>
        <dbReference type="Proteomes" id="UP000319478"/>
    </source>
</evidence>
<dbReference type="EMBL" id="BJNN01000127">
    <property type="protein sequence ID" value="GEC64580.1"/>
    <property type="molecule type" value="Genomic_DNA"/>
</dbReference>
<evidence type="ECO:0008006" key="5">
    <source>
        <dbReference type="Google" id="ProtNLM"/>
    </source>
</evidence>
<feature type="transmembrane region" description="Helical" evidence="2">
    <location>
        <begin position="12"/>
        <end position="33"/>
    </location>
</feature>
<keyword evidence="4" id="KW-1185">Reference proteome</keyword>
<evidence type="ECO:0000256" key="2">
    <source>
        <dbReference type="SAM" id="Phobius"/>
    </source>
</evidence>
<feature type="coiled-coil region" evidence="1">
    <location>
        <begin position="35"/>
        <end position="80"/>
    </location>
</feature>
<keyword evidence="1" id="KW-0175">Coiled coil</keyword>
<gene>
    <name evidence="3" type="ORF">GHA01_24290</name>
</gene>
<dbReference type="RefSeq" id="WP_048859120.1">
    <property type="nucleotide sequence ID" value="NZ_BJNN01000127.1"/>
</dbReference>
<accession>A0ABQ0SIF3</accession>
<protein>
    <recommendedName>
        <fullName evidence="5">Holin</fullName>
    </recommendedName>
</protein>
<keyword evidence="2" id="KW-0472">Membrane</keyword>
<name>A0ABQ0SIF3_NOVHA</name>
<proteinExistence type="predicted"/>
<reference evidence="3 4" key="1">
    <citation type="submission" date="2019-06" db="EMBL/GenBank/DDBJ databases">
        <title>Whole genome shotgun sequence of Komagataeibacter hansenii NBRC 14820.</title>
        <authorList>
            <person name="Hosoyama A."/>
            <person name="Uohara A."/>
            <person name="Ohji S."/>
            <person name="Ichikawa N."/>
        </authorList>
    </citation>
    <scope>NUCLEOTIDE SEQUENCE [LARGE SCALE GENOMIC DNA]</scope>
    <source>
        <strain evidence="3 4">NBRC 14820</strain>
    </source>
</reference>